<dbReference type="InterPro" id="IPR013083">
    <property type="entry name" value="Znf_RING/FYVE/PHD"/>
</dbReference>
<keyword evidence="1" id="KW-0479">Metal-binding</keyword>
<feature type="compositionally biased region" description="Basic residues" evidence="5">
    <location>
        <begin position="80"/>
        <end position="90"/>
    </location>
</feature>
<organism evidence="7 8">
    <name type="scientific">Elysia marginata</name>
    <dbReference type="NCBI Taxonomy" id="1093978"/>
    <lineage>
        <taxon>Eukaryota</taxon>
        <taxon>Metazoa</taxon>
        <taxon>Spiralia</taxon>
        <taxon>Lophotrochozoa</taxon>
        <taxon>Mollusca</taxon>
        <taxon>Gastropoda</taxon>
        <taxon>Heterobranchia</taxon>
        <taxon>Euthyneura</taxon>
        <taxon>Panpulmonata</taxon>
        <taxon>Sacoglossa</taxon>
        <taxon>Placobranchoidea</taxon>
        <taxon>Plakobranchidae</taxon>
        <taxon>Elysia</taxon>
    </lineage>
</organism>
<dbReference type="Pfam" id="PF00628">
    <property type="entry name" value="PHD"/>
    <property type="match status" value="1"/>
</dbReference>
<dbReference type="InterPro" id="IPR019787">
    <property type="entry name" value="Znf_PHD-finger"/>
</dbReference>
<dbReference type="GO" id="GO:0008270">
    <property type="term" value="F:zinc ion binding"/>
    <property type="evidence" value="ECO:0007669"/>
    <property type="project" value="UniProtKB-KW"/>
</dbReference>
<dbReference type="Gene3D" id="3.30.40.10">
    <property type="entry name" value="Zinc/RING finger domain, C3HC4 (zinc finger)"/>
    <property type="match status" value="1"/>
</dbReference>
<comment type="caution">
    <text evidence="7">The sequence shown here is derived from an EMBL/GenBank/DDBJ whole genome shotgun (WGS) entry which is preliminary data.</text>
</comment>
<evidence type="ECO:0000256" key="4">
    <source>
        <dbReference type="PROSITE-ProRule" id="PRU00146"/>
    </source>
</evidence>
<dbReference type="EMBL" id="BMAT01006598">
    <property type="protein sequence ID" value="GFS15848.1"/>
    <property type="molecule type" value="Genomic_DNA"/>
</dbReference>
<keyword evidence="3" id="KW-0862">Zinc</keyword>
<dbReference type="AlphaFoldDB" id="A0AAV4J2J6"/>
<accession>A0AAV4J2J6</accession>
<dbReference type="SMART" id="SM00249">
    <property type="entry name" value="PHD"/>
    <property type="match status" value="1"/>
</dbReference>
<keyword evidence="2 4" id="KW-0863">Zinc-finger</keyword>
<reference evidence="7 8" key="1">
    <citation type="journal article" date="2021" name="Elife">
        <title>Chloroplast acquisition without the gene transfer in kleptoplastic sea slugs, Plakobranchus ocellatus.</title>
        <authorList>
            <person name="Maeda T."/>
            <person name="Takahashi S."/>
            <person name="Yoshida T."/>
            <person name="Shimamura S."/>
            <person name="Takaki Y."/>
            <person name="Nagai Y."/>
            <person name="Toyoda A."/>
            <person name="Suzuki Y."/>
            <person name="Arimoto A."/>
            <person name="Ishii H."/>
            <person name="Satoh N."/>
            <person name="Nishiyama T."/>
            <person name="Hasebe M."/>
            <person name="Maruyama T."/>
            <person name="Minagawa J."/>
            <person name="Obokata J."/>
            <person name="Shigenobu S."/>
        </authorList>
    </citation>
    <scope>NUCLEOTIDE SEQUENCE [LARGE SCALE GENOMIC DNA]</scope>
</reference>
<evidence type="ECO:0000313" key="7">
    <source>
        <dbReference type="EMBL" id="GFS15848.1"/>
    </source>
</evidence>
<dbReference type="InterPro" id="IPR011011">
    <property type="entry name" value="Znf_FYVE_PHD"/>
</dbReference>
<evidence type="ECO:0000256" key="3">
    <source>
        <dbReference type="ARBA" id="ARBA00022833"/>
    </source>
</evidence>
<feature type="region of interest" description="Disordered" evidence="5">
    <location>
        <begin position="74"/>
        <end position="106"/>
    </location>
</feature>
<name>A0AAV4J2J6_9GAST</name>
<proteinExistence type="predicted"/>
<dbReference type="PROSITE" id="PS50016">
    <property type="entry name" value="ZF_PHD_2"/>
    <property type="match status" value="1"/>
</dbReference>
<evidence type="ECO:0000256" key="2">
    <source>
        <dbReference type="ARBA" id="ARBA00022771"/>
    </source>
</evidence>
<keyword evidence="8" id="KW-1185">Reference proteome</keyword>
<evidence type="ECO:0000259" key="6">
    <source>
        <dbReference type="PROSITE" id="PS50016"/>
    </source>
</evidence>
<protein>
    <submittedName>
        <fullName evidence="7">Transcription initiation factor TFIID subunit 3</fullName>
    </submittedName>
</protein>
<gene>
    <name evidence="7" type="ORF">ElyMa_003197700</name>
</gene>
<evidence type="ECO:0000256" key="1">
    <source>
        <dbReference type="ARBA" id="ARBA00022723"/>
    </source>
</evidence>
<evidence type="ECO:0000313" key="8">
    <source>
        <dbReference type="Proteomes" id="UP000762676"/>
    </source>
</evidence>
<sequence>MATYDSFGLVARGLKKKLMSEETCDSPESVSFHEIIATPVKAAKKTQQRKKAINYRAAVVSKSLFASTDYTITPAQKGKGSIKSKGKQKKTSSQPPKAKGNSTEDAWSCPVCRENVQSAMRRCDNCADWYHEDCVGLTEDDDFFVCPECDN</sequence>
<evidence type="ECO:0000256" key="5">
    <source>
        <dbReference type="SAM" id="MobiDB-lite"/>
    </source>
</evidence>
<dbReference type="SUPFAM" id="SSF57903">
    <property type="entry name" value="FYVE/PHD zinc finger"/>
    <property type="match status" value="1"/>
</dbReference>
<dbReference type="Proteomes" id="UP000762676">
    <property type="component" value="Unassembled WGS sequence"/>
</dbReference>
<feature type="domain" description="PHD-type" evidence="6">
    <location>
        <begin position="106"/>
        <end position="151"/>
    </location>
</feature>
<dbReference type="InterPro" id="IPR001965">
    <property type="entry name" value="Znf_PHD"/>
</dbReference>